<keyword evidence="2" id="KW-1185">Reference proteome</keyword>
<dbReference type="EMBL" id="JBEUOH010000001">
    <property type="protein sequence ID" value="KAL0902472.1"/>
    <property type="molecule type" value="Genomic_DNA"/>
</dbReference>
<gene>
    <name evidence="1" type="ORF">ABMA27_000330</name>
</gene>
<sequence>MASLFEILKFLEADNSLSNFNRKRRRMSLRRECDPFQLEEDDLVRDVCKELRPTLRRPTEPTDLSEETKVLTTLYFYATGTYQRATGNAEGLHMAQKTVSDVIREVTKGLNSSTMREKYIHFPATEKERTHIKTEFYRKFGIPGVLGCIDCTHVAIVRPNTNEERYYNRKGYHSLNVQIVGKHFTASHGASRGPRAIA</sequence>
<dbReference type="Proteomes" id="UP001549920">
    <property type="component" value="Unassembled WGS sequence"/>
</dbReference>
<dbReference type="InterPro" id="IPR045249">
    <property type="entry name" value="HARBI1-like"/>
</dbReference>
<evidence type="ECO:0000313" key="2">
    <source>
        <dbReference type="Proteomes" id="UP001549920"/>
    </source>
</evidence>
<accession>A0ABR3IN36</accession>
<protein>
    <recommendedName>
        <fullName evidence="3">Nuclease HARBI1</fullName>
    </recommendedName>
</protein>
<reference evidence="1 2" key="1">
    <citation type="submission" date="2024-06" db="EMBL/GenBank/DDBJ databases">
        <title>A chromosome-level genome assembly of beet webworm, Loxostege sticticalis.</title>
        <authorList>
            <person name="Zhang Y."/>
        </authorList>
    </citation>
    <scope>NUCLEOTIDE SEQUENCE [LARGE SCALE GENOMIC DNA]</scope>
    <source>
        <strain evidence="1">AQ026</strain>
        <tissue evidence="1">Whole body</tissue>
    </source>
</reference>
<organism evidence="1 2">
    <name type="scientific">Loxostege sticticalis</name>
    <name type="common">Beet webworm moth</name>
    <dbReference type="NCBI Taxonomy" id="481309"/>
    <lineage>
        <taxon>Eukaryota</taxon>
        <taxon>Metazoa</taxon>
        <taxon>Ecdysozoa</taxon>
        <taxon>Arthropoda</taxon>
        <taxon>Hexapoda</taxon>
        <taxon>Insecta</taxon>
        <taxon>Pterygota</taxon>
        <taxon>Neoptera</taxon>
        <taxon>Endopterygota</taxon>
        <taxon>Lepidoptera</taxon>
        <taxon>Glossata</taxon>
        <taxon>Ditrysia</taxon>
        <taxon>Pyraloidea</taxon>
        <taxon>Crambidae</taxon>
        <taxon>Pyraustinae</taxon>
        <taxon>Loxostege</taxon>
    </lineage>
</organism>
<evidence type="ECO:0000313" key="1">
    <source>
        <dbReference type="EMBL" id="KAL0902472.1"/>
    </source>
</evidence>
<evidence type="ECO:0008006" key="3">
    <source>
        <dbReference type="Google" id="ProtNLM"/>
    </source>
</evidence>
<dbReference type="PANTHER" id="PTHR22930:SF289">
    <property type="entry name" value="DDE TNP4 DOMAIN-CONTAINING PROTEIN-RELATED"/>
    <property type="match status" value="1"/>
</dbReference>
<name>A0ABR3IN36_LOXSC</name>
<comment type="caution">
    <text evidence="1">The sequence shown here is derived from an EMBL/GenBank/DDBJ whole genome shotgun (WGS) entry which is preliminary data.</text>
</comment>
<proteinExistence type="predicted"/>
<dbReference type="PANTHER" id="PTHR22930">
    <property type="match status" value="1"/>
</dbReference>